<dbReference type="InterPro" id="IPR023828">
    <property type="entry name" value="Peptidase_S8_Ser-AS"/>
</dbReference>
<dbReference type="PRINTS" id="PR00723">
    <property type="entry name" value="SUBTILISIN"/>
</dbReference>
<dbReference type="InterPro" id="IPR015500">
    <property type="entry name" value="Peptidase_S8_subtilisin-rel"/>
</dbReference>
<protein>
    <submittedName>
        <fullName evidence="8">S8 family serine peptidase</fullName>
    </submittedName>
</protein>
<dbReference type="EMBL" id="CP097635">
    <property type="protein sequence ID" value="URI06173.1"/>
    <property type="molecule type" value="Genomic_DNA"/>
</dbReference>
<keyword evidence="9" id="KW-1185">Reference proteome</keyword>
<evidence type="ECO:0000259" key="7">
    <source>
        <dbReference type="Pfam" id="PF00082"/>
    </source>
</evidence>
<evidence type="ECO:0000256" key="1">
    <source>
        <dbReference type="ARBA" id="ARBA00011073"/>
    </source>
</evidence>
<name>A0ABY4RZ63_AQUTE</name>
<evidence type="ECO:0000313" key="9">
    <source>
        <dbReference type="Proteomes" id="UP001056201"/>
    </source>
</evidence>
<feature type="domain" description="Peptidase S8/S53" evidence="7">
    <location>
        <begin position="194"/>
        <end position="479"/>
    </location>
</feature>
<dbReference type="PROSITE" id="PS00138">
    <property type="entry name" value="SUBTILASE_SER"/>
    <property type="match status" value="1"/>
</dbReference>
<dbReference type="InterPro" id="IPR022398">
    <property type="entry name" value="Peptidase_S8_His-AS"/>
</dbReference>
<evidence type="ECO:0000256" key="3">
    <source>
        <dbReference type="ARBA" id="ARBA00022801"/>
    </source>
</evidence>
<dbReference type="InterPro" id="IPR000209">
    <property type="entry name" value="Peptidase_S8/S53_dom"/>
</dbReference>
<dbReference type="SUPFAM" id="SSF52743">
    <property type="entry name" value="Subtilisin-like"/>
    <property type="match status" value="1"/>
</dbReference>
<keyword evidence="3 5" id="KW-0378">Hydrolase</keyword>
<dbReference type="InterPro" id="IPR023827">
    <property type="entry name" value="Peptidase_S8_Asp-AS"/>
</dbReference>
<evidence type="ECO:0000256" key="5">
    <source>
        <dbReference type="PROSITE-ProRule" id="PRU01240"/>
    </source>
</evidence>
<feature type="active site" description="Charge relay system" evidence="5">
    <location>
        <position position="418"/>
    </location>
</feature>
<dbReference type="PANTHER" id="PTHR43806">
    <property type="entry name" value="PEPTIDASE S8"/>
    <property type="match status" value="1"/>
</dbReference>
<evidence type="ECO:0000256" key="2">
    <source>
        <dbReference type="ARBA" id="ARBA00022670"/>
    </source>
</evidence>
<dbReference type="PANTHER" id="PTHR43806:SF11">
    <property type="entry name" value="CEREVISIN-RELATED"/>
    <property type="match status" value="1"/>
</dbReference>
<keyword evidence="2 5" id="KW-0645">Protease</keyword>
<evidence type="ECO:0000313" key="8">
    <source>
        <dbReference type="EMBL" id="URI06173.1"/>
    </source>
</evidence>
<dbReference type="Gene3D" id="3.40.50.200">
    <property type="entry name" value="Peptidase S8/S53 domain"/>
    <property type="match status" value="1"/>
</dbReference>
<organism evidence="8 9">
    <name type="scientific">Aquincola tertiaricarbonis</name>
    <dbReference type="NCBI Taxonomy" id="391953"/>
    <lineage>
        <taxon>Bacteria</taxon>
        <taxon>Pseudomonadati</taxon>
        <taxon>Pseudomonadota</taxon>
        <taxon>Betaproteobacteria</taxon>
        <taxon>Burkholderiales</taxon>
        <taxon>Sphaerotilaceae</taxon>
        <taxon>Aquincola</taxon>
    </lineage>
</organism>
<reference evidence="8" key="1">
    <citation type="submission" date="2022-05" db="EMBL/GenBank/DDBJ databases">
        <title>An RpoN-dependent PEP-CTERM gene is involved in floc formation of an Aquincola tertiaricarbonis strain.</title>
        <authorList>
            <person name="Qiu D."/>
            <person name="Xia M."/>
        </authorList>
    </citation>
    <scope>NUCLEOTIDE SEQUENCE</scope>
    <source>
        <strain evidence="8">RN12</strain>
    </source>
</reference>
<proteinExistence type="inferred from homology"/>
<feature type="active site" description="Charge relay system" evidence="5">
    <location>
        <position position="243"/>
    </location>
</feature>
<keyword evidence="4 5" id="KW-0720">Serine protease</keyword>
<dbReference type="InterPro" id="IPR036852">
    <property type="entry name" value="Peptidase_S8/S53_dom_sf"/>
</dbReference>
<accession>A0ABY4RZ63</accession>
<gene>
    <name evidence="8" type="ORF">MW290_09555</name>
</gene>
<dbReference type="Pfam" id="PF00082">
    <property type="entry name" value="Peptidase_S8"/>
    <property type="match status" value="1"/>
</dbReference>
<dbReference type="RefSeq" id="WP_250194437.1">
    <property type="nucleotide sequence ID" value="NZ_CP097635.1"/>
</dbReference>
<comment type="similarity">
    <text evidence="1 5 6">Belongs to the peptidase S8 family.</text>
</comment>
<feature type="active site" description="Charge relay system" evidence="5">
    <location>
        <position position="203"/>
    </location>
</feature>
<dbReference type="PROSITE" id="PS00137">
    <property type="entry name" value="SUBTILASE_HIS"/>
    <property type="match status" value="1"/>
</dbReference>
<dbReference type="PROSITE" id="PS00136">
    <property type="entry name" value="SUBTILASE_ASP"/>
    <property type="match status" value="1"/>
</dbReference>
<evidence type="ECO:0000256" key="4">
    <source>
        <dbReference type="ARBA" id="ARBA00022825"/>
    </source>
</evidence>
<dbReference type="Proteomes" id="UP001056201">
    <property type="component" value="Chromosome 1"/>
</dbReference>
<evidence type="ECO:0000256" key="6">
    <source>
        <dbReference type="RuleBase" id="RU003355"/>
    </source>
</evidence>
<dbReference type="InterPro" id="IPR050131">
    <property type="entry name" value="Peptidase_S8_subtilisin-like"/>
</dbReference>
<dbReference type="PROSITE" id="PS51892">
    <property type="entry name" value="SUBTILASE"/>
    <property type="match status" value="1"/>
</dbReference>
<sequence>MTRHKIQRQVERILDESRQRTLSIIVQGQPDGLAETLRRAAEVAMQRRAITVASDLLPAPWRPSQARQAQAAAQRQQKMKVQALRRSGAAAIAPMQAAAFIRASRLARRSEAGGQPRPLALAGAAAMEIDRDDLARLPEELPGVLAIFPNRRVPVPPRLRAKTLPPEVERWVTHAWGLEDVGALSCWGAFDARGQGAKVAVLDTGVDATHPDLQGKVVGFAEFDAKGSVLKQGADQAWDADGHGTHVCGTIAGGRSSGRWIGMAPQAQLLVAKVLGKTGGTDEQILKGMEWAVAQGAEVINMSLGGLTFDPGVLDTYTAAMIAARAAGVPVVVAIGNDGAQTSGSPGNDFFALAVGAMDVQGRVAAFSGGRTHVVETSDAIDPRHLPLVYAKPDVAAPGVHVYSCIGKNKWEHLNGTSMAAPHAAGALALLLSRTAAAKQQSALLSLTGWDRSDALLQLLTGSVTDCGENGQDHRYGHGKLSALAAYGNAVQLGYLPAA</sequence>